<gene>
    <name evidence="6" type="ORF">NP493_421g02041</name>
</gene>
<dbReference type="Gene3D" id="1.20.58.2220">
    <property type="entry name" value="Formin, FH2 domain"/>
    <property type="match status" value="2"/>
</dbReference>
<dbReference type="Proteomes" id="UP001209878">
    <property type="component" value="Unassembled WGS sequence"/>
</dbReference>
<dbReference type="EMBL" id="JAODUO010000422">
    <property type="protein sequence ID" value="KAK2180878.1"/>
    <property type="molecule type" value="Genomic_DNA"/>
</dbReference>
<organism evidence="6 7">
    <name type="scientific">Ridgeia piscesae</name>
    <name type="common">Tubeworm</name>
    <dbReference type="NCBI Taxonomy" id="27915"/>
    <lineage>
        <taxon>Eukaryota</taxon>
        <taxon>Metazoa</taxon>
        <taxon>Spiralia</taxon>
        <taxon>Lophotrochozoa</taxon>
        <taxon>Annelida</taxon>
        <taxon>Polychaeta</taxon>
        <taxon>Sedentaria</taxon>
        <taxon>Canalipalpata</taxon>
        <taxon>Sabellida</taxon>
        <taxon>Siboglinidae</taxon>
        <taxon>Ridgeia</taxon>
    </lineage>
</organism>
<protein>
    <recommendedName>
        <fullName evidence="8">Formin-like protein</fullName>
    </recommendedName>
</protein>
<dbReference type="GO" id="GO:0030866">
    <property type="term" value="P:cortical actin cytoskeleton organization"/>
    <property type="evidence" value="ECO:0007669"/>
    <property type="project" value="TreeGrafter"/>
</dbReference>
<evidence type="ECO:0000259" key="4">
    <source>
        <dbReference type="PROSITE" id="PS51232"/>
    </source>
</evidence>
<dbReference type="Pfam" id="PF02181">
    <property type="entry name" value="FH2"/>
    <property type="match status" value="2"/>
</dbReference>
<dbReference type="PROSITE" id="PS51232">
    <property type="entry name" value="GBD_FH3"/>
    <property type="match status" value="1"/>
</dbReference>
<dbReference type="GO" id="GO:0008360">
    <property type="term" value="P:regulation of cell shape"/>
    <property type="evidence" value="ECO:0007669"/>
    <property type="project" value="TreeGrafter"/>
</dbReference>
<feature type="domain" description="GBD/FH3" evidence="4">
    <location>
        <begin position="1"/>
        <end position="400"/>
    </location>
</feature>
<feature type="domain" description="DAD" evidence="3">
    <location>
        <begin position="868"/>
        <end position="902"/>
    </location>
</feature>
<name>A0AAD9NU85_RIDPI</name>
<feature type="compositionally biased region" description="Low complexity" evidence="2">
    <location>
        <begin position="72"/>
        <end position="94"/>
    </location>
</feature>
<dbReference type="SMART" id="SM00498">
    <property type="entry name" value="FH2"/>
    <property type="match status" value="1"/>
</dbReference>
<dbReference type="InterPro" id="IPR016024">
    <property type="entry name" value="ARM-type_fold"/>
</dbReference>
<evidence type="ECO:0000313" key="7">
    <source>
        <dbReference type="Proteomes" id="UP001209878"/>
    </source>
</evidence>
<dbReference type="InterPro" id="IPR042201">
    <property type="entry name" value="FH2_Formin_sf"/>
</dbReference>
<feature type="region of interest" description="Disordered" evidence="2">
    <location>
        <begin position="392"/>
        <end position="451"/>
    </location>
</feature>
<dbReference type="SMART" id="SM01140">
    <property type="entry name" value="Drf_GBD"/>
    <property type="match status" value="1"/>
</dbReference>
<dbReference type="InterPro" id="IPR043592">
    <property type="entry name" value="FMNL_animal"/>
</dbReference>
<feature type="compositionally biased region" description="Low complexity" evidence="2">
    <location>
        <begin position="394"/>
        <end position="403"/>
    </location>
</feature>
<feature type="domain" description="FH2" evidence="5">
    <location>
        <begin position="450"/>
        <end position="832"/>
    </location>
</feature>
<proteinExistence type="inferred from homology"/>
<evidence type="ECO:0000256" key="2">
    <source>
        <dbReference type="SAM" id="MobiDB-lite"/>
    </source>
</evidence>
<evidence type="ECO:0000259" key="5">
    <source>
        <dbReference type="PROSITE" id="PS51444"/>
    </source>
</evidence>
<dbReference type="GO" id="GO:0031267">
    <property type="term" value="F:small GTPase binding"/>
    <property type="evidence" value="ECO:0007669"/>
    <property type="project" value="InterPro"/>
</dbReference>
<feature type="compositionally biased region" description="Pro residues" evidence="2">
    <location>
        <begin position="404"/>
        <end position="443"/>
    </location>
</feature>
<accession>A0AAD9NU85</accession>
<dbReference type="SUPFAM" id="SSF101447">
    <property type="entry name" value="Formin homology 2 domain (FH2 domain)"/>
    <property type="match status" value="1"/>
</dbReference>
<dbReference type="SUPFAM" id="SSF48371">
    <property type="entry name" value="ARM repeat"/>
    <property type="match status" value="1"/>
</dbReference>
<dbReference type="SMART" id="SM01139">
    <property type="entry name" value="Drf_FH3"/>
    <property type="match status" value="1"/>
</dbReference>
<evidence type="ECO:0008006" key="8">
    <source>
        <dbReference type="Google" id="ProtNLM"/>
    </source>
</evidence>
<sequence length="912" mass="104419">MLGDSTSTQTLRDLEISLRTNHIEWVREFLNEEHQGLEVLIDYLSYTQIVMRRQMIEDEALEGSVDNDGTWSSSSSMRSRNKSAGYGSLSSSASRQRRPRMKQSNSKMNFGEATDDVHVCIMCLRAIMNHQYGFNLVFAHKQAINSIALSLNHKSYRTKALVLELLAAVCLVSGGHTVILDSFSNFKEVCSEKHRFETLMHYFKNYDEFHIDFMVACMQFINIMVHSVEDMNFRVHLQHEFTLLGLNDYLEKLRVTESDRLCVQVNAYLDNKIDVASLLEDSDTKNAALEQVADLEEALSHANERAQEIEEEAVAKIAELEKGLSEALNEVDRLQELCEKPETLCCQELCEKQETQMRELQKTLSETTAESKQTQEQLEQQLRDLETMRSNIKSTTVSPSKTPSAPPPSAPIPPPPPPMAGMPHPPPPPSLPGTMAPPPPPGMPGALDRSQKKIQPRYRLPVLNWVAMKPNQVKGTVFSDLDDRDCTSTYCRQQQVIDFPRFEEEFKLGGGEVASDDMADGTPTFSRRASKRPETVSLLDPNRIRNVAITRRKIDFTNEQLIRAINSLDLKTLSLEKVEILQRVIPNDQEIKLYRDYERDKKPIDILSDEDKFMISLLKVERLSQKLHIMSYIGNFFDTQQHLQPIILAFGNYMNSAKRGGVYGFKLQSLNMLLDTKSNDKKMTLLHFIVITVQDKFPDLANFETELSYIEKAATVSLENVVMDISELVKGMEMTRREYEARKDRDPPAILKDFLANSEDKLTKLRADAKTAQDMYAQVVEYFGENPKTLAPNTFFSLFVKFVQSYKQAVLDVEQRRRLEETQKVGLLDSIRQKKKSQGPRKPGQESVVSELKKRQRQINEKKVLNRDDVYHGALEDILLDLKNEPYRRADAIRRSQRRRVEMTPAGEPRQY</sequence>
<feature type="region of interest" description="Disordered" evidence="2">
    <location>
        <begin position="64"/>
        <end position="108"/>
    </location>
</feature>
<feature type="region of interest" description="Disordered" evidence="2">
    <location>
        <begin position="833"/>
        <end position="853"/>
    </location>
</feature>
<reference evidence="6" key="1">
    <citation type="journal article" date="2023" name="Mol. Biol. Evol.">
        <title>Third-Generation Sequencing Reveals the Adaptive Role of the Epigenome in Three Deep-Sea Polychaetes.</title>
        <authorList>
            <person name="Perez M."/>
            <person name="Aroh O."/>
            <person name="Sun Y."/>
            <person name="Lan Y."/>
            <person name="Juniper S.K."/>
            <person name="Young C.R."/>
            <person name="Angers B."/>
            <person name="Qian P.Y."/>
        </authorList>
    </citation>
    <scope>NUCLEOTIDE SEQUENCE</scope>
    <source>
        <strain evidence="6">R07B-5</strain>
    </source>
</reference>
<evidence type="ECO:0000259" key="3">
    <source>
        <dbReference type="PROSITE" id="PS51231"/>
    </source>
</evidence>
<dbReference type="PANTHER" id="PTHR45857">
    <property type="entry name" value="FORMIN-LIKE PROTEIN"/>
    <property type="match status" value="1"/>
</dbReference>
<evidence type="ECO:0000256" key="1">
    <source>
        <dbReference type="ARBA" id="ARBA00023449"/>
    </source>
</evidence>
<dbReference type="PANTHER" id="PTHR45857:SF4">
    <property type="entry name" value="FORMIN-LIKE PROTEIN"/>
    <property type="match status" value="1"/>
</dbReference>
<dbReference type="InterPro" id="IPR010473">
    <property type="entry name" value="GTPase-bd"/>
</dbReference>
<dbReference type="Gene3D" id="1.25.10.10">
    <property type="entry name" value="Leucine-rich Repeat Variant"/>
    <property type="match status" value="1"/>
</dbReference>
<dbReference type="Pfam" id="PF06367">
    <property type="entry name" value="Drf_FH3"/>
    <property type="match status" value="1"/>
</dbReference>
<evidence type="ECO:0000313" key="6">
    <source>
        <dbReference type="EMBL" id="KAK2180878.1"/>
    </source>
</evidence>
<dbReference type="PROSITE" id="PS51444">
    <property type="entry name" value="FH2"/>
    <property type="match status" value="1"/>
</dbReference>
<dbReference type="InterPro" id="IPR014767">
    <property type="entry name" value="DAD_dom"/>
</dbReference>
<dbReference type="InterPro" id="IPR010472">
    <property type="entry name" value="FH3_dom"/>
</dbReference>
<dbReference type="AlphaFoldDB" id="A0AAD9NU85"/>
<comment type="similarity">
    <text evidence="1">Belongs to the formin homology family.</text>
</comment>
<dbReference type="GO" id="GO:0016477">
    <property type="term" value="P:cell migration"/>
    <property type="evidence" value="ECO:0007669"/>
    <property type="project" value="TreeGrafter"/>
</dbReference>
<comment type="caution">
    <text evidence="6">The sequence shown here is derived from an EMBL/GenBank/DDBJ whole genome shotgun (WGS) entry which is preliminary data.</text>
</comment>
<keyword evidence="7" id="KW-1185">Reference proteome</keyword>
<dbReference type="Pfam" id="PF06371">
    <property type="entry name" value="Drf_GBD"/>
    <property type="match status" value="1"/>
</dbReference>
<dbReference type="GO" id="GO:0051015">
    <property type="term" value="F:actin filament binding"/>
    <property type="evidence" value="ECO:0007669"/>
    <property type="project" value="TreeGrafter"/>
</dbReference>
<dbReference type="InterPro" id="IPR011989">
    <property type="entry name" value="ARM-like"/>
</dbReference>
<dbReference type="InterPro" id="IPR015425">
    <property type="entry name" value="FH2_Formin"/>
</dbReference>
<feature type="region of interest" description="Disordered" evidence="2">
    <location>
        <begin position="512"/>
        <end position="532"/>
    </location>
</feature>
<dbReference type="InterPro" id="IPR014768">
    <property type="entry name" value="GBD/FH3_dom"/>
</dbReference>
<dbReference type="GO" id="GO:0005829">
    <property type="term" value="C:cytosol"/>
    <property type="evidence" value="ECO:0007669"/>
    <property type="project" value="TreeGrafter"/>
</dbReference>
<dbReference type="PROSITE" id="PS51231">
    <property type="entry name" value="DAD"/>
    <property type="match status" value="1"/>
</dbReference>